<protein>
    <submittedName>
        <fullName evidence="2">Uncharacterized protein</fullName>
    </submittedName>
</protein>
<evidence type="ECO:0000256" key="1">
    <source>
        <dbReference type="SAM" id="Phobius"/>
    </source>
</evidence>
<sequence length="63" mass="6408">MSLIIALLAAVIVLAALVIAWPWLRMPRTEAGDPDLTALALMLLGAAIVAGGPVTVWACGVAV</sequence>
<evidence type="ECO:0000313" key="3">
    <source>
        <dbReference type="Proteomes" id="UP000474159"/>
    </source>
</evidence>
<comment type="caution">
    <text evidence="2">The sequence shown here is derived from an EMBL/GenBank/DDBJ whole genome shotgun (WGS) entry which is preliminary data.</text>
</comment>
<accession>A0A6L3SSK4</accession>
<feature type="transmembrane region" description="Helical" evidence="1">
    <location>
        <begin position="36"/>
        <end position="59"/>
    </location>
</feature>
<dbReference type="RefSeq" id="WP_151002643.1">
    <property type="nucleotide sequence ID" value="NZ_BPQY01000383.1"/>
</dbReference>
<dbReference type="EMBL" id="VZZK01000029">
    <property type="protein sequence ID" value="KAB1076525.1"/>
    <property type="molecule type" value="Genomic_DNA"/>
</dbReference>
<evidence type="ECO:0000313" key="2">
    <source>
        <dbReference type="EMBL" id="KAB1076525.1"/>
    </source>
</evidence>
<proteinExistence type="predicted"/>
<keyword evidence="1" id="KW-1133">Transmembrane helix</keyword>
<organism evidence="2 3">
    <name type="scientific">Methylobacterium soli</name>
    <dbReference type="NCBI Taxonomy" id="553447"/>
    <lineage>
        <taxon>Bacteria</taxon>
        <taxon>Pseudomonadati</taxon>
        <taxon>Pseudomonadota</taxon>
        <taxon>Alphaproteobacteria</taxon>
        <taxon>Hyphomicrobiales</taxon>
        <taxon>Methylobacteriaceae</taxon>
        <taxon>Methylobacterium</taxon>
    </lineage>
</organism>
<keyword evidence="3" id="KW-1185">Reference proteome</keyword>
<keyword evidence="1" id="KW-0472">Membrane</keyword>
<dbReference type="AlphaFoldDB" id="A0A6L3SSK4"/>
<keyword evidence="1" id="KW-0812">Transmembrane</keyword>
<gene>
    <name evidence="2" type="ORF">F6X53_22745</name>
</gene>
<reference evidence="2 3" key="1">
    <citation type="submission" date="2019-09" db="EMBL/GenBank/DDBJ databases">
        <title>YIM 48816 draft genome.</title>
        <authorList>
            <person name="Jiang L."/>
        </authorList>
    </citation>
    <scope>NUCLEOTIDE SEQUENCE [LARGE SCALE GENOMIC DNA]</scope>
    <source>
        <strain evidence="2 3">YIM 48816</strain>
    </source>
</reference>
<dbReference type="Proteomes" id="UP000474159">
    <property type="component" value="Unassembled WGS sequence"/>
</dbReference>
<name>A0A6L3SSK4_9HYPH</name>